<keyword evidence="3 10" id="KW-0812">Transmembrane</keyword>
<dbReference type="Pfam" id="PF01529">
    <property type="entry name" value="DHHC"/>
    <property type="match status" value="1"/>
</dbReference>
<dbReference type="EMBL" id="HBFQ01063669">
    <property type="protein sequence ID" value="CAD8870713.1"/>
    <property type="molecule type" value="Transcribed_RNA"/>
</dbReference>
<keyword evidence="8 10" id="KW-0012">Acyltransferase</keyword>
<feature type="transmembrane region" description="Helical" evidence="10">
    <location>
        <begin position="77"/>
        <end position="99"/>
    </location>
</feature>
<evidence type="ECO:0000256" key="8">
    <source>
        <dbReference type="ARBA" id="ARBA00023315"/>
    </source>
</evidence>
<feature type="transmembrane region" description="Helical" evidence="10">
    <location>
        <begin position="233"/>
        <end position="256"/>
    </location>
</feature>
<feature type="domain" description="Palmitoyltransferase DHHC" evidence="11">
    <location>
        <begin position="140"/>
        <end position="272"/>
    </location>
</feature>
<dbReference type="PROSITE" id="PS50216">
    <property type="entry name" value="DHHC"/>
    <property type="match status" value="1"/>
</dbReference>
<keyword evidence="7" id="KW-0449">Lipoprotein</keyword>
<evidence type="ECO:0000256" key="3">
    <source>
        <dbReference type="ARBA" id="ARBA00022692"/>
    </source>
</evidence>
<dbReference type="GO" id="GO:0005794">
    <property type="term" value="C:Golgi apparatus"/>
    <property type="evidence" value="ECO:0007669"/>
    <property type="project" value="TreeGrafter"/>
</dbReference>
<dbReference type="InterPro" id="IPR039859">
    <property type="entry name" value="PFA4/ZDH16/20/ERF2-like"/>
</dbReference>
<name>A0A7S1B0V6_NOCSC</name>
<comment type="subcellular location">
    <subcellularLocation>
        <location evidence="1">Endomembrane system</location>
        <topology evidence="1">Multi-pass membrane protein</topology>
    </subcellularLocation>
</comment>
<evidence type="ECO:0000256" key="1">
    <source>
        <dbReference type="ARBA" id="ARBA00004127"/>
    </source>
</evidence>
<reference evidence="12" key="1">
    <citation type="submission" date="2021-01" db="EMBL/GenBank/DDBJ databases">
        <authorList>
            <person name="Corre E."/>
            <person name="Pelletier E."/>
            <person name="Niang G."/>
            <person name="Scheremetjew M."/>
            <person name="Finn R."/>
            <person name="Kale V."/>
            <person name="Holt S."/>
            <person name="Cochrane G."/>
            <person name="Meng A."/>
            <person name="Brown T."/>
            <person name="Cohen L."/>
        </authorList>
    </citation>
    <scope>NUCLEOTIDE SEQUENCE</scope>
</reference>
<evidence type="ECO:0000256" key="2">
    <source>
        <dbReference type="ARBA" id="ARBA00022679"/>
    </source>
</evidence>
<sequence>MELRLRVRGALGCGSGRSHGEPQASKVYGENLIFFGGRLIAGPDVRHCALTFLLVLAPSVLWHVEVGVFWIRRSGAIVLVVVCVLLQIISLTSLVLTAFSDPGIIPRQGEFDETLDPRTGTHRPRQPARYFDLLLRGHPYKLKYCTTCNIYRPPRCTHCSVCENCIERFDHHCPWIGNCIGKRNYWFFFTFVSSTGMLTIVVFVSAALQFFILLRDQDEGAFGELLQTTMGKAPLATTLVLYCLGSGWFTIGLGVYHGYLVCVNQTTYEQVKGIFAEGSNPFDRGVRGNCYDVLFSPIRRRYFEPATGRFLWPSLEDAQDPVLAQNGNVLVGLKSRTDKVIDASFADSEGREAGTETCNEKTGNEL</sequence>
<comment type="catalytic activity">
    <reaction evidence="9 10">
        <text>L-cysteinyl-[protein] + hexadecanoyl-CoA = S-hexadecanoyl-L-cysteinyl-[protein] + CoA</text>
        <dbReference type="Rhea" id="RHEA:36683"/>
        <dbReference type="Rhea" id="RHEA-COMP:10131"/>
        <dbReference type="Rhea" id="RHEA-COMP:11032"/>
        <dbReference type="ChEBI" id="CHEBI:29950"/>
        <dbReference type="ChEBI" id="CHEBI:57287"/>
        <dbReference type="ChEBI" id="CHEBI:57379"/>
        <dbReference type="ChEBI" id="CHEBI:74151"/>
        <dbReference type="EC" id="2.3.1.225"/>
    </reaction>
</comment>
<dbReference type="GO" id="GO:0005783">
    <property type="term" value="C:endoplasmic reticulum"/>
    <property type="evidence" value="ECO:0007669"/>
    <property type="project" value="TreeGrafter"/>
</dbReference>
<gene>
    <name evidence="12" type="ORF">NSCI0253_LOCUS45070</name>
</gene>
<dbReference type="PANTHER" id="PTHR22883:SF43">
    <property type="entry name" value="PALMITOYLTRANSFERASE APP"/>
    <property type="match status" value="1"/>
</dbReference>
<evidence type="ECO:0000256" key="10">
    <source>
        <dbReference type="RuleBase" id="RU079119"/>
    </source>
</evidence>
<keyword evidence="5 10" id="KW-0472">Membrane</keyword>
<proteinExistence type="inferred from homology"/>
<comment type="similarity">
    <text evidence="10">Belongs to the DHHC palmitoyltransferase family.</text>
</comment>
<dbReference type="GO" id="GO:0019706">
    <property type="term" value="F:protein-cysteine S-palmitoyltransferase activity"/>
    <property type="evidence" value="ECO:0007669"/>
    <property type="project" value="UniProtKB-EC"/>
</dbReference>
<evidence type="ECO:0000256" key="5">
    <source>
        <dbReference type="ARBA" id="ARBA00023136"/>
    </source>
</evidence>
<evidence type="ECO:0000259" key="11">
    <source>
        <dbReference type="Pfam" id="PF01529"/>
    </source>
</evidence>
<dbReference type="GO" id="GO:0006612">
    <property type="term" value="P:protein targeting to membrane"/>
    <property type="evidence" value="ECO:0007669"/>
    <property type="project" value="TreeGrafter"/>
</dbReference>
<evidence type="ECO:0000256" key="7">
    <source>
        <dbReference type="ARBA" id="ARBA00023288"/>
    </source>
</evidence>
<keyword evidence="4 10" id="KW-1133">Transmembrane helix</keyword>
<evidence type="ECO:0000256" key="9">
    <source>
        <dbReference type="ARBA" id="ARBA00048048"/>
    </source>
</evidence>
<dbReference type="PANTHER" id="PTHR22883">
    <property type="entry name" value="ZINC FINGER DHHC DOMAIN CONTAINING PROTEIN"/>
    <property type="match status" value="1"/>
</dbReference>
<dbReference type="AlphaFoldDB" id="A0A7S1B0V6"/>
<feature type="transmembrane region" description="Helical" evidence="10">
    <location>
        <begin position="185"/>
        <end position="213"/>
    </location>
</feature>
<dbReference type="InterPro" id="IPR001594">
    <property type="entry name" value="Palmitoyltrfase_DHHC"/>
</dbReference>
<comment type="domain">
    <text evidence="10">The DHHC domain is required for palmitoyltransferase activity.</text>
</comment>
<keyword evidence="6" id="KW-0564">Palmitate</keyword>
<feature type="transmembrane region" description="Helical" evidence="10">
    <location>
        <begin position="48"/>
        <end position="71"/>
    </location>
</feature>
<organism evidence="12">
    <name type="scientific">Noctiluca scintillans</name>
    <name type="common">Sea sparkle</name>
    <name type="synonym">Red tide dinoflagellate</name>
    <dbReference type="NCBI Taxonomy" id="2966"/>
    <lineage>
        <taxon>Eukaryota</taxon>
        <taxon>Sar</taxon>
        <taxon>Alveolata</taxon>
        <taxon>Dinophyceae</taxon>
        <taxon>Noctilucales</taxon>
        <taxon>Noctilucaceae</taxon>
        <taxon>Noctiluca</taxon>
    </lineage>
</organism>
<evidence type="ECO:0000256" key="4">
    <source>
        <dbReference type="ARBA" id="ARBA00022989"/>
    </source>
</evidence>
<evidence type="ECO:0000256" key="6">
    <source>
        <dbReference type="ARBA" id="ARBA00023139"/>
    </source>
</evidence>
<protein>
    <recommendedName>
        <fullName evidence="10">Palmitoyltransferase</fullName>
        <ecNumber evidence="10">2.3.1.225</ecNumber>
    </recommendedName>
</protein>
<dbReference type="EC" id="2.3.1.225" evidence="10"/>
<keyword evidence="2 10" id="KW-0808">Transferase</keyword>
<evidence type="ECO:0000313" key="12">
    <source>
        <dbReference type="EMBL" id="CAD8870713.1"/>
    </source>
</evidence>
<accession>A0A7S1B0V6</accession>